<sequence>MVYDGRPSKGCGNCRSRKVRCDQTRPTCRECARLNLDCVGYRDELTLMFRDESESVKRKSRSSKSSSSASVTSSSKRQERRRPGRTVLYHRNAASSSTGESSASFDETVLDFGSDPDPQFLTRQLRRSPVGTHPNSAMSKQEAICFFLQSHAIPGSSLMTESLTNFLMQSGGSLGQQAVQSSIIAVASAMLARIRNVGSLRRLARQEYGSALKLVNQALANADEARTNQTLGAVVFLSLYEIISCLQRDVRVPGTLLETTKLDLFPQLKEILGNKLILIIGKLSNLRADIHTRAIDNPQKILTAACAIEADLIAWLVALPADFTYSTHTLMPLDRSFERRCHGLRPLNNEYHLYPDIWAPSCWNHYRCARILVSEIILSHTHQLSNNPAAYLSEDFRLHCKTLRSTIRRLGIDICRSVPFHLGVFNAEALPDTPILPPESYIGGLMLLWPLFIAGMVEGPTHPQRQWAIQCLDVIGHSWGLDQALAIMDLLKVDPGVFCSTEIYGEAADLPVRSPDVLPFSIFHIPYYKLSAKQEYRLIRASSTSRN</sequence>
<gene>
    <name evidence="1" type="ORF">N8T08_008265</name>
</gene>
<proteinExistence type="predicted"/>
<evidence type="ECO:0000313" key="1">
    <source>
        <dbReference type="EMBL" id="KAK1142059.1"/>
    </source>
</evidence>
<comment type="caution">
    <text evidence="1">The sequence shown here is derived from an EMBL/GenBank/DDBJ whole genome shotgun (WGS) entry which is preliminary data.</text>
</comment>
<dbReference type="EMBL" id="JAOPJF010000055">
    <property type="protein sequence ID" value="KAK1142059.1"/>
    <property type="molecule type" value="Genomic_DNA"/>
</dbReference>
<protein>
    <submittedName>
        <fullName evidence="1">Uncharacterized protein</fullName>
    </submittedName>
</protein>
<reference evidence="1 2" key="1">
    <citation type="journal article" date="2023" name="ACS Omega">
        <title>Identification of the Neoaspergillic Acid Biosynthesis Gene Cluster by Establishing an In Vitro CRISPR-Ribonucleoprotein Genetic System in Aspergillus melleus.</title>
        <authorList>
            <person name="Yuan B."/>
            <person name="Grau M.F."/>
            <person name="Murata R.M."/>
            <person name="Torok T."/>
            <person name="Venkateswaran K."/>
            <person name="Stajich J.E."/>
            <person name="Wang C.C.C."/>
        </authorList>
    </citation>
    <scope>NUCLEOTIDE SEQUENCE [LARGE SCALE GENOMIC DNA]</scope>
    <source>
        <strain evidence="1 2">IMV 1140</strain>
    </source>
</reference>
<organism evidence="1 2">
    <name type="scientific">Aspergillus melleus</name>
    <dbReference type="NCBI Taxonomy" id="138277"/>
    <lineage>
        <taxon>Eukaryota</taxon>
        <taxon>Fungi</taxon>
        <taxon>Dikarya</taxon>
        <taxon>Ascomycota</taxon>
        <taxon>Pezizomycotina</taxon>
        <taxon>Eurotiomycetes</taxon>
        <taxon>Eurotiomycetidae</taxon>
        <taxon>Eurotiales</taxon>
        <taxon>Aspergillaceae</taxon>
        <taxon>Aspergillus</taxon>
        <taxon>Aspergillus subgen. Circumdati</taxon>
    </lineage>
</organism>
<name>A0ACC3AX53_9EURO</name>
<evidence type="ECO:0000313" key="2">
    <source>
        <dbReference type="Proteomes" id="UP001177260"/>
    </source>
</evidence>
<keyword evidence="2" id="KW-1185">Reference proteome</keyword>
<dbReference type="Proteomes" id="UP001177260">
    <property type="component" value="Unassembled WGS sequence"/>
</dbReference>
<accession>A0ACC3AX53</accession>